<dbReference type="Pfam" id="PF00147">
    <property type="entry name" value="Fibrinogen_C"/>
    <property type="match status" value="1"/>
</dbReference>
<evidence type="ECO:0000256" key="1">
    <source>
        <dbReference type="SAM" id="SignalP"/>
    </source>
</evidence>
<dbReference type="CDD" id="cd00087">
    <property type="entry name" value="FReD"/>
    <property type="match status" value="1"/>
</dbReference>
<evidence type="ECO:0000313" key="4">
    <source>
        <dbReference type="Proteomes" id="UP001208570"/>
    </source>
</evidence>
<dbReference type="InterPro" id="IPR036056">
    <property type="entry name" value="Fibrinogen-like_C"/>
</dbReference>
<dbReference type="PROSITE" id="PS51406">
    <property type="entry name" value="FIBRINOGEN_C_2"/>
    <property type="match status" value="1"/>
</dbReference>
<protein>
    <recommendedName>
        <fullName evidence="2">Fibrinogen C-terminal domain-containing protein</fullName>
    </recommendedName>
</protein>
<reference evidence="3" key="1">
    <citation type="journal article" date="2023" name="Mol. Biol. Evol.">
        <title>Third-Generation Sequencing Reveals the Adaptive Role of the Epigenome in Three Deep-Sea Polychaetes.</title>
        <authorList>
            <person name="Perez M."/>
            <person name="Aroh O."/>
            <person name="Sun Y."/>
            <person name="Lan Y."/>
            <person name="Juniper S.K."/>
            <person name="Young C.R."/>
            <person name="Angers B."/>
            <person name="Qian P.Y."/>
        </authorList>
    </citation>
    <scope>NUCLEOTIDE SEQUENCE</scope>
    <source>
        <strain evidence="3">P08H-3</strain>
    </source>
</reference>
<name>A0AAD9JNN7_9ANNE</name>
<dbReference type="InterPro" id="IPR002181">
    <property type="entry name" value="Fibrinogen_a/b/g_C_dom"/>
</dbReference>
<dbReference type="PANTHER" id="PTHR19143">
    <property type="entry name" value="FIBRINOGEN/TENASCIN/ANGIOPOEITIN"/>
    <property type="match status" value="1"/>
</dbReference>
<dbReference type="InterPro" id="IPR014716">
    <property type="entry name" value="Fibrinogen_a/b/g_C_1"/>
</dbReference>
<dbReference type="AlphaFoldDB" id="A0AAD9JNN7"/>
<accession>A0AAD9JNN7</accession>
<dbReference type="GO" id="GO:0005615">
    <property type="term" value="C:extracellular space"/>
    <property type="evidence" value="ECO:0007669"/>
    <property type="project" value="TreeGrafter"/>
</dbReference>
<keyword evidence="1" id="KW-0732">Signal</keyword>
<dbReference type="Gene3D" id="3.90.215.10">
    <property type="entry name" value="Gamma Fibrinogen, chain A, domain 1"/>
    <property type="match status" value="1"/>
</dbReference>
<organism evidence="3 4">
    <name type="scientific">Paralvinella palmiformis</name>
    <dbReference type="NCBI Taxonomy" id="53620"/>
    <lineage>
        <taxon>Eukaryota</taxon>
        <taxon>Metazoa</taxon>
        <taxon>Spiralia</taxon>
        <taxon>Lophotrochozoa</taxon>
        <taxon>Annelida</taxon>
        <taxon>Polychaeta</taxon>
        <taxon>Sedentaria</taxon>
        <taxon>Canalipalpata</taxon>
        <taxon>Terebellida</taxon>
        <taxon>Terebelliformia</taxon>
        <taxon>Alvinellidae</taxon>
        <taxon>Paralvinella</taxon>
    </lineage>
</organism>
<feature type="domain" description="Fibrinogen C-terminal" evidence="2">
    <location>
        <begin position="103"/>
        <end position="329"/>
    </location>
</feature>
<gene>
    <name evidence="3" type="ORF">LSH36_242g06008</name>
</gene>
<sequence length="329" mass="36982">MKTAFLFILLLGTTAGSNPMAISNMYKAVYGSNVASVKRNMATVIVTSRIECGHACNVVIGCGGFNFRTLETGLRQCELKQGRTKDSEIQDEDRVTYYQNEEQEPSVISRDCLDLQNSGITASGIYEVNLDPDGIKPELIEVYCDMDTDNGGWLVLMKREDGSTDFDRNWTEYRSGFGIYSTEYWLGLETTHRITSNGRIYKLRVDIRKFNGYSYYAKYSSFSIDPEIGDYALRVSGYQGNAGDSLNYHNNMKFSTLDMDNDQADSYGCAATYHGGFWYNGCSDARLTGLYGETVPDTVIDGTTYQQGIFWSTSLGDEHPKYIDMKIRP</sequence>
<dbReference type="NCBIfam" id="NF040941">
    <property type="entry name" value="GGGWT_bact"/>
    <property type="match status" value="1"/>
</dbReference>
<feature type="signal peptide" evidence="1">
    <location>
        <begin position="1"/>
        <end position="16"/>
    </location>
</feature>
<dbReference type="SUPFAM" id="SSF56496">
    <property type="entry name" value="Fibrinogen C-terminal domain-like"/>
    <property type="match status" value="1"/>
</dbReference>
<evidence type="ECO:0000313" key="3">
    <source>
        <dbReference type="EMBL" id="KAK2155355.1"/>
    </source>
</evidence>
<proteinExistence type="predicted"/>
<dbReference type="InterPro" id="IPR050373">
    <property type="entry name" value="Fibrinogen_C-term_domain"/>
</dbReference>
<dbReference type="Proteomes" id="UP001208570">
    <property type="component" value="Unassembled WGS sequence"/>
</dbReference>
<dbReference type="SMART" id="SM00186">
    <property type="entry name" value="FBG"/>
    <property type="match status" value="1"/>
</dbReference>
<dbReference type="PANTHER" id="PTHR19143:SF327">
    <property type="entry name" value="FI21813P1-RELATED"/>
    <property type="match status" value="1"/>
</dbReference>
<feature type="chain" id="PRO_5042271623" description="Fibrinogen C-terminal domain-containing protein" evidence="1">
    <location>
        <begin position="17"/>
        <end position="329"/>
    </location>
</feature>
<keyword evidence="4" id="KW-1185">Reference proteome</keyword>
<evidence type="ECO:0000259" key="2">
    <source>
        <dbReference type="PROSITE" id="PS51406"/>
    </source>
</evidence>
<comment type="caution">
    <text evidence="3">The sequence shown here is derived from an EMBL/GenBank/DDBJ whole genome shotgun (WGS) entry which is preliminary data.</text>
</comment>
<dbReference type="EMBL" id="JAODUP010000242">
    <property type="protein sequence ID" value="KAK2155355.1"/>
    <property type="molecule type" value="Genomic_DNA"/>
</dbReference>